<gene>
    <name evidence="3" type="ORF">PHAMO_270104</name>
</gene>
<accession>H8FSC5</accession>
<dbReference type="PROSITE" id="PS51257">
    <property type="entry name" value="PROKAR_LIPOPROTEIN"/>
    <property type="match status" value="1"/>
</dbReference>
<dbReference type="Pfam" id="PF03886">
    <property type="entry name" value="ABC_trans_aux"/>
    <property type="match status" value="1"/>
</dbReference>
<evidence type="ECO:0000313" key="3">
    <source>
        <dbReference type="EMBL" id="CCG41263.1"/>
    </source>
</evidence>
<evidence type="ECO:0000313" key="4">
    <source>
        <dbReference type="Proteomes" id="UP000004169"/>
    </source>
</evidence>
<feature type="domain" description="ABC-type transport auxiliary lipoprotein component" evidence="2">
    <location>
        <begin position="44"/>
        <end position="192"/>
    </location>
</feature>
<organism evidence="3 4">
    <name type="scientific">Magnetospirillum molischianum DSM 120</name>
    <dbReference type="NCBI Taxonomy" id="1150626"/>
    <lineage>
        <taxon>Bacteria</taxon>
        <taxon>Pseudomonadati</taxon>
        <taxon>Pseudomonadota</taxon>
        <taxon>Alphaproteobacteria</taxon>
        <taxon>Rhodospirillales</taxon>
        <taxon>Rhodospirillaceae</taxon>
        <taxon>Magnetospirillum</taxon>
    </lineage>
</organism>
<keyword evidence="1" id="KW-0732">Signal</keyword>
<dbReference type="STRING" id="1150626.PHAMO_270104"/>
<dbReference type="RefSeq" id="WP_002728206.1">
    <property type="nucleotide sequence ID" value="NZ_CAHP01000020.1"/>
</dbReference>
<evidence type="ECO:0000259" key="2">
    <source>
        <dbReference type="Pfam" id="PF03886"/>
    </source>
</evidence>
<dbReference type="OrthoDB" id="7064073at2"/>
<dbReference type="EMBL" id="CAHP01000020">
    <property type="protein sequence ID" value="CCG41263.1"/>
    <property type="molecule type" value="Genomic_DNA"/>
</dbReference>
<dbReference type="SUPFAM" id="SSF159594">
    <property type="entry name" value="XCC0632-like"/>
    <property type="match status" value="1"/>
</dbReference>
<evidence type="ECO:0000256" key="1">
    <source>
        <dbReference type="SAM" id="SignalP"/>
    </source>
</evidence>
<keyword evidence="4" id="KW-1185">Reference proteome</keyword>
<feature type="chain" id="PRO_5003611570" description="ABC-type transport auxiliary lipoprotein component domain-containing protein" evidence="1">
    <location>
        <begin position="19"/>
        <end position="212"/>
    </location>
</feature>
<dbReference type="InterPro" id="IPR005586">
    <property type="entry name" value="ABC_trans_aux"/>
</dbReference>
<proteinExistence type="predicted"/>
<dbReference type="AlphaFoldDB" id="H8FSC5"/>
<protein>
    <recommendedName>
        <fullName evidence="2">ABC-type transport auxiliary lipoprotein component domain-containing protein</fullName>
    </recommendedName>
</protein>
<feature type="signal peptide" evidence="1">
    <location>
        <begin position="1"/>
        <end position="18"/>
    </location>
</feature>
<comment type="caution">
    <text evidence="3">The sequence shown here is derived from an EMBL/GenBank/DDBJ whole genome shotgun (WGS) entry which is preliminary data.</text>
</comment>
<dbReference type="Gene3D" id="3.40.50.10610">
    <property type="entry name" value="ABC-type transport auxiliary lipoprotein component"/>
    <property type="match status" value="1"/>
</dbReference>
<reference evidence="3 4" key="1">
    <citation type="journal article" date="2012" name="J. Bacteriol.">
        <title>Draft Genome Sequence of the Purple Photosynthetic Bacterium Phaeospirillum molischianum DSM120, a Particularly Versatile Bacterium.</title>
        <authorList>
            <person name="Duquesne K."/>
            <person name="Prima V."/>
            <person name="Ji B."/>
            <person name="Rouy Z."/>
            <person name="Medigue C."/>
            <person name="Talla E."/>
            <person name="Sturgis J.N."/>
        </authorList>
    </citation>
    <scope>NUCLEOTIDE SEQUENCE [LARGE SCALE GENOMIC DNA]</scope>
    <source>
        <strain evidence="4">DSM120</strain>
    </source>
</reference>
<sequence>MRHIALTAVGVAALLSLAGCGSSPPPRYHALSGGAVPVDLAGVGSAAMLVELLPPALPERLNRQDLVLSGGDGRPVEVRDGDRWAAPLADEMRQIVADALWRRLRAADTYRAPVALSASPLPQYRLALRIERFDASPGHQALVEGSWTVRRLPQGGPAVCRAGFVIPLPGTSPDDAVAALADGSTRLARTIAASVERLHRGEADPCAASETK</sequence>
<dbReference type="eggNOG" id="COG3009">
    <property type="taxonomic scope" value="Bacteria"/>
</dbReference>
<dbReference type="Proteomes" id="UP000004169">
    <property type="component" value="Unassembled WGS sequence"/>
</dbReference>
<name>H8FSC5_MAGML</name>